<name>E2B959_HARSA</name>
<dbReference type="OrthoDB" id="7697912at2759"/>
<proteinExistence type="predicted"/>
<sequence length="228" mass="22483">MSFGVVAHYLFIICVALANGMPQNDDATSQERSGLPFLQFTDKGIRVNFAGYHAEAGLGGLLRGAGTGGGLHASVGTPWGAHAGAGLGGQVSGEEGTVGGGLYARAGLGNGRPEAAAGLGGRLDGSGRSVNPIAGGMYAGATPGGGLGTGVFLGGGVGKNGDIPFAAPSDVSYTGFGDSPQAAGATTTEKTDAAASASSEAKATRGRTNIQIIPSRSRKEKEVPFNEM</sequence>
<keyword evidence="2" id="KW-0732">Signal</keyword>
<dbReference type="STRING" id="610380.E2B959"/>
<dbReference type="EMBL" id="GL446459">
    <property type="protein sequence ID" value="EFN87765.1"/>
    <property type="molecule type" value="Genomic_DNA"/>
</dbReference>
<evidence type="ECO:0000256" key="2">
    <source>
        <dbReference type="SAM" id="SignalP"/>
    </source>
</evidence>
<evidence type="ECO:0000256" key="1">
    <source>
        <dbReference type="SAM" id="MobiDB-lite"/>
    </source>
</evidence>
<reference evidence="3 4" key="1">
    <citation type="journal article" date="2010" name="Science">
        <title>Genomic comparison of the ants Camponotus floridanus and Harpegnathos saltator.</title>
        <authorList>
            <person name="Bonasio R."/>
            <person name="Zhang G."/>
            <person name="Ye C."/>
            <person name="Mutti N.S."/>
            <person name="Fang X."/>
            <person name="Qin N."/>
            <person name="Donahue G."/>
            <person name="Yang P."/>
            <person name="Li Q."/>
            <person name="Li C."/>
            <person name="Zhang P."/>
            <person name="Huang Z."/>
            <person name="Berger S.L."/>
            <person name="Reinberg D."/>
            <person name="Wang J."/>
            <person name="Liebig J."/>
        </authorList>
    </citation>
    <scope>NUCLEOTIDE SEQUENCE [LARGE SCALE GENOMIC DNA]</scope>
    <source>
        <strain evidence="3 4">R22 G/1</strain>
    </source>
</reference>
<organism evidence="4">
    <name type="scientific">Harpegnathos saltator</name>
    <name type="common">Jerdon's jumping ant</name>
    <dbReference type="NCBI Taxonomy" id="610380"/>
    <lineage>
        <taxon>Eukaryota</taxon>
        <taxon>Metazoa</taxon>
        <taxon>Ecdysozoa</taxon>
        <taxon>Arthropoda</taxon>
        <taxon>Hexapoda</taxon>
        <taxon>Insecta</taxon>
        <taxon>Pterygota</taxon>
        <taxon>Neoptera</taxon>
        <taxon>Endopterygota</taxon>
        <taxon>Hymenoptera</taxon>
        <taxon>Apocrita</taxon>
        <taxon>Aculeata</taxon>
        <taxon>Formicoidea</taxon>
        <taxon>Formicidae</taxon>
        <taxon>Ponerinae</taxon>
        <taxon>Ponerini</taxon>
        <taxon>Harpegnathos</taxon>
    </lineage>
</organism>
<evidence type="ECO:0000313" key="3">
    <source>
        <dbReference type="EMBL" id="EFN87765.1"/>
    </source>
</evidence>
<feature type="compositionally biased region" description="Basic and acidic residues" evidence="1">
    <location>
        <begin position="217"/>
        <end position="228"/>
    </location>
</feature>
<feature type="compositionally biased region" description="Low complexity" evidence="1">
    <location>
        <begin position="182"/>
        <end position="201"/>
    </location>
</feature>
<dbReference type="InParanoid" id="E2B959"/>
<evidence type="ECO:0000313" key="4">
    <source>
        <dbReference type="Proteomes" id="UP000008237"/>
    </source>
</evidence>
<protein>
    <submittedName>
        <fullName evidence="3">Uncharacterized protein</fullName>
    </submittedName>
</protein>
<dbReference type="AlphaFoldDB" id="E2B959"/>
<feature type="chain" id="PRO_5003157677" evidence="2">
    <location>
        <begin position="19"/>
        <end position="228"/>
    </location>
</feature>
<feature type="signal peptide" evidence="2">
    <location>
        <begin position="1"/>
        <end position="18"/>
    </location>
</feature>
<accession>E2B959</accession>
<dbReference type="Proteomes" id="UP000008237">
    <property type="component" value="Unassembled WGS sequence"/>
</dbReference>
<gene>
    <name evidence="3" type="ORF">EAI_13401</name>
</gene>
<keyword evidence="4" id="KW-1185">Reference proteome</keyword>
<feature type="region of interest" description="Disordered" evidence="1">
    <location>
        <begin position="178"/>
        <end position="228"/>
    </location>
</feature>